<dbReference type="InterPro" id="IPR041707">
    <property type="entry name" value="Pus3-like"/>
</dbReference>
<dbReference type="GO" id="GO:1990481">
    <property type="term" value="P:mRNA pseudouridine synthesis"/>
    <property type="evidence" value="ECO:0007669"/>
    <property type="project" value="TreeGrafter"/>
</dbReference>
<accession>A0A1E3PHL7</accession>
<dbReference type="PANTHER" id="PTHR11142">
    <property type="entry name" value="PSEUDOURIDYLATE SYNTHASE"/>
    <property type="match status" value="1"/>
</dbReference>
<dbReference type="HAMAP" id="MF_00171">
    <property type="entry name" value="TruA"/>
    <property type="match status" value="1"/>
</dbReference>
<keyword evidence="6" id="KW-1185">Reference proteome</keyword>
<dbReference type="EMBL" id="KV454410">
    <property type="protein sequence ID" value="ODQ64858.1"/>
    <property type="molecule type" value="Genomic_DNA"/>
</dbReference>
<dbReference type="FunFam" id="3.30.70.580:FF:000020">
    <property type="entry name" value="tRNA pseudouridine synthase"/>
    <property type="match status" value="1"/>
</dbReference>
<dbReference type="CDD" id="cd02569">
    <property type="entry name" value="PseudoU_synth_ScPus3"/>
    <property type="match status" value="1"/>
</dbReference>
<keyword evidence="2" id="KW-0819">tRNA processing</keyword>
<dbReference type="InterPro" id="IPR001406">
    <property type="entry name" value="PsdUridine_synth_TruA"/>
</dbReference>
<evidence type="ECO:0000256" key="3">
    <source>
        <dbReference type="ARBA" id="ARBA00023235"/>
    </source>
</evidence>
<dbReference type="InterPro" id="IPR020097">
    <property type="entry name" value="PsdUridine_synth_TruA_a/b_dom"/>
</dbReference>
<dbReference type="PANTHER" id="PTHR11142:SF5">
    <property type="entry name" value="TRNA PSEUDOURIDINE(38_39) SYNTHASE"/>
    <property type="match status" value="1"/>
</dbReference>
<evidence type="ECO:0000256" key="2">
    <source>
        <dbReference type="ARBA" id="ARBA00022694"/>
    </source>
</evidence>
<dbReference type="SUPFAM" id="SSF55120">
    <property type="entry name" value="Pseudouridine synthase"/>
    <property type="match status" value="1"/>
</dbReference>
<feature type="domain" description="Pseudouridine synthase I TruA alpha/beta" evidence="4">
    <location>
        <begin position="229"/>
        <end position="336"/>
    </location>
</feature>
<organism evidence="5 6">
    <name type="scientific">Nadsonia fulvescens var. elongata DSM 6958</name>
    <dbReference type="NCBI Taxonomy" id="857566"/>
    <lineage>
        <taxon>Eukaryota</taxon>
        <taxon>Fungi</taxon>
        <taxon>Dikarya</taxon>
        <taxon>Ascomycota</taxon>
        <taxon>Saccharomycotina</taxon>
        <taxon>Dipodascomycetes</taxon>
        <taxon>Dipodascales</taxon>
        <taxon>Dipodascales incertae sedis</taxon>
        <taxon>Nadsonia</taxon>
    </lineage>
</organism>
<dbReference type="GO" id="GO:0005737">
    <property type="term" value="C:cytoplasm"/>
    <property type="evidence" value="ECO:0007669"/>
    <property type="project" value="TreeGrafter"/>
</dbReference>
<dbReference type="OrthoDB" id="25767at2759"/>
<evidence type="ECO:0000313" key="5">
    <source>
        <dbReference type="EMBL" id="ODQ64858.1"/>
    </source>
</evidence>
<comment type="similarity">
    <text evidence="1">Belongs to the tRNA pseudouridine synthase TruA family.</text>
</comment>
<dbReference type="GO" id="GO:0031119">
    <property type="term" value="P:tRNA pseudouridine synthesis"/>
    <property type="evidence" value="ECO:0007669"/>
    <property type="project" value="TreeGrafter"/>
</dbReference>
<dbReference type="Gene3D" id="3.30.70.580">
    <property type="entry name" value="Pseudouridine synthase I, catalytic domain, N-terminal subdomain"/>
    <property type="match status" value="1"/>
</dbReference>
<dbReference type="NCBIfam" id="TIGR00071">
    <property type="entry name" value="hisT_truA"/>
    <property type="match status" value="1"/>
</dbReference>
<name>A0A1E3PHL7_9ASCO</name>
<gene>
    <name evidence="5" type="ORF">NADFUDRAFT_25145</name>
</gene>
<dbReference type="STRING" id="857566.A0A1E3PHL7"/>
<dbReference type="InterPro" id="IPR020103">
    <property type="entry name" value="PsdUridine_synth_cat_dom_sf"/>
</dbReference>
<dbReference type="GO" id="GO:0003723">
    <property type="term" value="F:RNA binding"/>
    <property type="evidence" value="ECO:0007669"/>
    <property type="project" value="InterPro"/>
</dbReference>
<dbReference type="GO" id="GO:0009982">
    <property type="term" value="F:pseudouridine synthase activity"/>
    <property type="evidence" value="ECO:0007669"/>
    <property type="project" value="InterPro"/>
</dbReference>
<dbReference type="Proteomes" id="UP000095009">
    <property type="component" value="Unassembled WGS sequence"/>
</dbReference>
<evidence type="ECO:0000259" key="4">
    <source>
        <dbReference type="Pfam" id="PF01416"/>
    </source>
</evidence>
<dbReference type="GO" id="GO:0005634">
    <property type="term" value="C:nucleus"/>
    <property type="evidence" value="ECO:0007669"/>
    <property type="project" value="TreeGrafter"/>
</dbReference>
<dbReference type="InterPro" id="IPR020095">
    <property type="entry name" value="PsdUridine_synth_TruA_C"/>
</dbReference>
<proteinExistence type="inferred from homology"/>
<reference evidence="5 6" key="1">
    <citation type="journal article" date="2016" name="Proc. Natl. Acad. Sci. U.S.A.">
        <title>Comparative genomics of biotechnologically important yeasts.</title>
        <authorList>
            <person name="Riley R."/>
            <person name="Haridas S."/>
            <person name="Wolfe K.H."/>
            <person name="Lopes M.R."/>
            <person name="Hittinger C.T."/>
            <person name="Goeker M."/>
            <person name="Salamov A.A."/>
            <person name="Wisecaver J.H."/>
            <person name="Long T.M."/>
            <person name="Calvey C.H."/>
            <person name="Aerts A.L."/>
            <person name="Barry K.W."/>
            <person name="Choi C."/>
            <person name="Clum A."/>
            <person name="Coughlan A.Y."/>
            <person name="Deshpande S."/>
            <person name="Douglass A.P."/>
            <person name="Hanson S.J."/>
            <person name="Klenk H.-P."/>
            <person name="LaButti K.M."/>
            <person name="Lapidus A."/>
            <person name="Lindquist E.A."/>
            <person name="Lipzen A.M."/>
            <person name="Meier-Kolthoff J.P."/>
            <person name="Ohm R.A."/>
            <person name="Otillar R.P."/>
            <person name="Pangilinan J.L."/>
            <person name="Peng Y."/>
            <person name="Rokas A."/>
            <person name="Rosa C.A."/>
            <person name="Scheuner C."/>
            <person name="Sibirny A.A."/>
            <person name="Slot J.C."/>
            <person name="Stielow J.B."/>
            <person name="Sun H."/>
            <person name="Kurtzman C.P."/>
            <person name="Blackwell M."/>
            <person name="Grigoriev I.V."/>
            <person name="Jeffries T.W."/>
        </authorList>
    </citation>
    <scope>NUCLEOTIDE SEQUENCE [LARGE SCALE GENOMIC DNA]</scope>
    <source>
        <strain evidence="5 6">DSM 6958</strain>
    </source>
</reference>
<dbReference type="Gene3D" id="3.30.70.660">
    <property type="entry name" value="Pseudouridine synthase I, catalytic domain, C-terminal subdomain"/>
    <property type="match status" value="1"/>
</dbReference>
<protein>
    <submittedName>
        <fullName evidence="5">tRNA pseudouridine synthase 3</fullName>
    </submittedName>
</protein>
<sequence length="452" mass="51901">MFFVKNSVLSCPLHYRYSQIFSKSLYSTMPTNYHSWNRESLIKRIVELERYNPATAATVKHKPPQQPKKKKKAFDWSKFSQRKIALRFSYLGWDYNGLAYQHTATPLPTVEGEILSILAKTRLIEDEDLDKCEFSRCGRTDRGVSALAQVISIMVRSNLTSEQQLDSAFDADELDYVNILNYNLPPSIRVYEVCLRPPSGFDARFSCQYRHYRYYFPRQGLDIEAMREAASYYVGPGDYRNFCKIDGSKQIVTYERTVYNADIISLKNGSTPINLKGSAFLWHQVRCMMAILFLVGQGYEKPSIVKDLLDHSKYPSRPLYIMASEFPLVLYDCVYPDDVQWASVKTPVGVGKLQDSIFNTWYELSIKAQMAKTMRDVIFKSMKSLAIPPSIDYKGPPIGEALQEGVRIDTGYGRGNTIAVYEKLEDRPVMESVAEQNKKWRVKNSKESSLSE</sequence>
<dbReference type="Pfam" id="PF01416">
    <property type="entry name" value="PseudoU_synth_1"/>
    <property type="match status" value="1"/>
</dbReference>
<dbReference type="AlphaFoldDB" id="A0A1E3PHL7"/>
<evidence type="ECO:0000313" key="6">
    <source>
        <dbReference type="Proteomes" id="UP000095009"/>
    </source>
</evidence>
<dbReference type="InterPro" id="IPR020094">
    <property type="entry name" value="TruA/RsuA/RluB/E/F_N"/>
</dbReference>
<evidence type="ECO:0000256" key="1">
    <source>
        <dbReference type="ARBA" id="ARBA00009375"/>
    </source>
</evidence>
<keyword evidence="3" id="KW-0413">Isomerase</keyword>